<gene>
    <name evidence="2" type="ORF">B0H63DRAFT_482616</name>
</gene>
<evidence type="ECO:0000313" key="2">
    <source>
        <dbReference type="EMBL" id="KAK3375331.1"/>
    </source>
</evidence>
<dbReference type="EMBL" id="JAULSW010000007">
    <property type="protein sequence ID" value="KAK3375331.1"/>
    <property type="molecule type" value="Genomic_DNA"/>
</dbReference>
<reference evidence="2" key="2">
    <citation type="submission" date="2023-06" db="EMBL/GenBank/DDBJ databases">
        <authorList>
            <consortium name="Lawrence Berkeley National Laboratory"/>
            <person name="Haridas S."/>
            <person name="Hensen N."/>
            <person name="Bonometti L."/>
            <person name="Westerberg I."/>
            <person name="Brannstrom I.O."/>
            <person name="Guillou S."/>
            <person name="Cros-Aarteil S."/>
            <person name="Calhoun S."/>
            <person name="Kuo A."/>
            <person name="Mondo S."/>
            <person name="Pangilinan J."/>
            <person name="Riley R."/>
            <person name="LaButti K."/>
            <person name="Andreopoulos B."/>
            <person name="Lipzen A."/>
            <person name="Chen C."/>
            <person name="Yanf M."/>
            <person name="Daum C."/>
            <person name="Ng V."/>
            <person name="Clum A."/>
            <person name="Steindorff A."/>
            <person name="Ohm R."/>
            <person name="Martin F."/>
            <person name="Silar P."/>
            <person name="Natvig D."/>
            <person name="Lalanne C."/>
            <person name="Gautier V."/>
            <person name="Ament-velasquez S.L."/>
            <person name="Kruys A."/>
            <person name="Hutchinson M.I."/>
            <person name="Powell A.J."/>
            <person name="Barry K."/>
            <person name="Miller A.N."/>
            <person name="Grigoriev I.V."/>
            <person name="Debuchy R."/>
            <person name="Gladieux P."/>
            <person name="Thoren M.H."/>
            <person name="Johannesson H."/>
        </authorList>
    </citation>
    <scope>NUCLEOTIDE SEQUENCE</scope>
    <source>
        <strain evidence="2">CBS 232.78</strain>
    </source>
</reference>
<dbReference type="InterPro" id="IPR053169">
    <property type="entry name" value="MUG_Protein"/>
</dbReference>
<comment type="caution">
    <text evidence="2">The sequence shown here is derived from an EMBL/GenBank/DDBJ whole genome shotgun (WGS) entry which is preliminary data.</text>
</comment>
<feature type="region of interest" description="Disordered" evidence="1">
    <location>
        <begin position="27"/>
        <end position="49"/>
    </location>
</feature>
<dbReference type="PANTHER" id="PTHR47791">
    <property type="entry name" value="MEIOTICALLY UP-REGULATED GENE 191 PROTEIN"/>
    <property type="match status" value="1"/>
</dbReference>
<reference evidence="2" key="1">
    <citation type="journal article" date="2023" name="Mol. Phylogenet. Evol.">
        <title>Genome-scale phylogeny and comparative genomics of the fungal order Sordariales.</title>
        <authorList>
            <person name="Hensen N."/>
            <person name="Bonometti L."/>
            <person name="Westerberg I."/>
            <person name="Brannstrom I.O."/>
            <person name="Guillou S."/>
            <person name="Cros-Aarteil S."/>
            <person name="Calhoun S."/>
            <person name="Haridas S."/>
            <person name="Kuo A."/>
            <person name="Mondo S."/>
            <person name="Pangilinan J."/>
            <person name="Riley R."/>
            <person name="LaButti K."/>
            <person name="Andreopoulos B."/>
            <person name="Lipzen A."/>
            <person name="Chen C."/>
            <person name="Yan M."/>
            <person name="Daum C."/>
            <person name="Ng V."/>
            <person name="Clum A."/>
            <person name="Steindorff A."/>
            <person name="Ohm R.A."/>
            <person name="Martin F."/>
            <person name="Silar P."/>
            <person name="Natvig D.O."/>
            <person name="Lalanne C."/>
            <person name="Gautier V."/>
            <person name="Ament-Velasquez S.L."/>
            <person name="Kruys A."/>
            <person name="Hutchinson M.I."/>
            <person name="Powell A.J."/>
            <person name="Barry K."/>
            <person name="Miller A.N."/>
            <person name="Grigoriev I.V."/>
            <person name="Debuchy R."/>
            <person name="Gladieux P."/>
            <person name="Hiltunen Thoren M."/>
            <person name="Johannesson H."/>
        </authorList>
    </citation>
    <scope>NUCLEOTIDE SEQUENCE</scope>
    <source>
        <strain evidence="2">CBS 232.78</strain>
    </source>
</reference>
<sequence length="396" mass="44138">MRLGLAASFAGCVAVWSSQRLSAFAQQSPPSSAITERRHGSPDESSLLSRDTREAIGVSISRAAKEAITAMNDGFYDKDQGRWSPSVAWWLSGVALQNLLDFMDKNGTRDYMKQAKHIIDEQKKPLPWWPQGNGSFRADSTDDTGWWALALVRMFDLTKEQTYLNISILDEAYMYNYWTTKDCGGGLYVDIKAETYKNAIANELYIKLAASLHNRIPGDTAYLAKAETAWNWFNASGMINGMNLINDGLAEKDGVCFNNALPMWTYNQGVVLGALTELYHATKNQSYIDEARKIADAVVNSGTFNQDGVLTDPCEAEDTCNNDQQIFKGIFAYNLAELSRALSGDPYRDYLWRNAQKAFANDRNSSNFYDVSWDGPFRNSTIAKQSSAVGLLISLL</sequence>
<dbReference type="Gene3D" id="1.50.10.20">
    <property type="match status" value="1"/>
</dbReference>
<evidence type="ECO:0000313" key="3">
    <source>
        <dbReference type="Proteomes" id="UP001285441"/>
    </source>
</evidence>
<evidence type="ECO:0000256" key="1">
    <source>
        <dbReference type="SAM" id="MobiDB-lite"/>
    </source>
</evidence>
<dbReference type="GO" id="GO:0005975">
    <property type="term" value="P:carbohydrate metabolic process"/>
    <property type="evidence" value="ECO:0007669"/>
    <property type="project" value="InterPro"/>
</dbReference>
<dbReference type="InterPro" id="IPR005198">
    <property type="entry name" value="Glyco_hydro_76"/>
</dbReference>
<dbReference type="GO" id="GO:0016787">
    <property type="term" value="F:hydrolase activity"/>
    <property type="evidence" value="ECO:0007669"/>
    <property type="project" value="UniProtKB-KW"/>
</dbReference>
<proteinExistence type="predicted"/>
<protein>
    <submittedName>
        <fullName evidence="2">Glycoside hydrolase</fullName>
    </submittedName>
</protein>
<dbReference type="Proteomes" id="UP001285441">
    <property type="component" value="Unassembled WGS sequence"/>
</dbReference>
<dbReference type="InterPro" id="IPR008928">
    <property type="entry name" value="6-hairpin_glycosidase_sf"/>
</dbReference>
<organism evidence="2 3">
    <name type="scientific">Podospora didyma</name>
    <dbReference type="NCBI Taxonomy" id="330526"/>
    <lineage>
        <taxon>Eukaryota</taxon>
        <taxon>Fungi</taxon>
        <taxon>Dikarya</taxon>
        <taxon>Ascomycota</taxon>
        <taxon>Pezizomycotina</taxon>
        <taxon>Sordariomycetes</taxon>
        <taxon>Sordariomycetidae</taxon>
        <taxon>Sordariales</taxon>
        <taxon>Podosporaceae</taxon>
        <taxon>Podospora</taxon>
    </lineage>
</organism>
<keyword evidence="3" id="KW-1185">Reference proteome</keyword>
<dbReference type="PANTHER" id="PTHR47791:SF3">
    <property type="entry name" value="MEIOTICALLY UP-REGULATED GENE 191 PROTEIN"/>
    <property type="match status" value="1"/>
</dbReference>
<keyword evidence="2" id="KW-0378">Hydrolase</keyword>
<accession>A0AAE0KG18</accession>
<dbReference type="AlphaFoldDB" id="A0AAE0KG18"/>
<dbReference type="SUPFAM" id="SSF48208">
    <property type="entry name" value="Six-hairpin glycosidases"/>
    <property type="match status" value="1"/>
</dbReference>
<name>A0AAE0KG18_9PEZI</name>
<dbReference type="Pfam" id="PF03663">
    <property type="entry name" value="Glyco_hydro_76"/>
    <property type="match status" value="1"/>
</dbReference>